<evidence type="ECO:0000313" key="2">
    <source>
        <dbReference type="Proteomes" id="UP000315891"/>
    </source>
</evidence>
<name>A0A516V1S0_9GAMM</name>
<dbReference type="RefSeq" id="WP_143877973.1">
    <property type="nucleotide sequence ID" value="NZ_BAABLZ010000002.1"/>
</dbReference>
<dbReference type="AlphaFoldDB" id="A0A516V1S0"/>
<dbReference type="Pfam" id="PF07759">
    <property type="entry name" value="DUF1615"/>
    <property type="match status" value="1"/>
</dbReference>
<proteinExistence type="predicted"/>
<reference evidence="1 2" key="1">
    <citation type="submission" date="2019-07" db="EMBL/GenBank/DDBJ databases">
        <title>Lysobacter weifangensis sp. nov., isolated from bensulfuron-methyl contaminated farmland soil.</title>
        <authorList>
            <person name="Zhao H."/>
        </authorList>
    </citation>
    <scope>NUCLEOTIDE SEQUENCE [LARGE SCALE GENOMIC DNA]</scope>
    <source>
        <strain evidence="1 2">CC-Bw-6</strain>
    </source>
</reference>
<dbReference type="InterPro" id="IPR011673">
    <property type="entry name" value="DUF1615"/>
</dbReference>
<dbReference type="PROSITE" id="PS51257">
    <property type="entry name" value="PROKAR_LIPOPROTEIN"/>
    <property type="match status" value="1"/>
</dbReference>
<dbReference type="Proteomes" id="UP000315891">
    <property type="component" value="Chromosome"/>
</dbReference>
<gene>
    <name evidence="1" type="ORF">FNZ56_00420</name>
</gene>
<protein>
    <submittedName>
        <fullName evidence="1">DUF1615 domain-containing protein</fullName>
    </submittedName>
</protein>
<sequence>MTPIPRRHRTLALSASCLGIAMLSGCGLFDRGPTPEQVRADIAKRIPNGVADREGWARDIQAAFAAQELEPSSAHLCAVIAVVGQESGFQADPAVPNLPAIARKAIAERAAKFHMPAFVVDAALQMRAPDGRTYAERLDALRTEQQLSALFEEMTARLPLGSGRLFARLNPVHTAGPMQVGIAFAQAHARGYPYPLAGSSIRHEVFTRRGGLYFGTKHLLAYPVAYPKLLYRFADYNAGWYASRNAAFQHAVSVASGRSLARDGDLLRPGASMDAPGATEAALRTLGPALGMDDAAIRRTLGQGESPRFDQGSLYRQVYALADRKAGKPLPRALLPEIDLHSPKISRQLSTAWFAQRVDARWKQCMAR</sequence>
<keyword evidence="2" id="KW-1185">Reference proteome</keyword>
<dbReference type="EMBL" id="CP041742">
    <property type="protein sequence ID" value="QDQ72457.1"/>
    <property type="molecule type" value="Genomic_DNA"/>
</dbReference>
<evidence type="ECO:0000313" key="1">
    <source>
        <dbReference type="EMBL" id="QDQ72457.1"/>
    </source>
</evidence>
<dbReference type="OrthoDB" id="596976at2"/>
<accession>A0A516V1S0</accession>
<organism evidence="1 2">
    <name type="scientific">Pseudoluteimonas lycopersici</name>
    <dbReference type="NCBI Taxonomy" id="1324796"/>
    <lineage>
        <taxon>Bacteria</taxon>
        <taxon>Pseudomonadati</taxon>
        <taxon>Pseudomonadota</taxon>
        <taxon>Gammaproteobacteria</taxon>
        <taxon>Lysobacterales</taxon>
        <taxon>Lysobacteraceae</taxon>
        <taxon>Pseudoluteimonas</taxon>
    </lineage>
</organism>